<dbReference type="GeneID" id="18815869"/>
<dbReference type="HOGENOM" id="CLU_1982916_0_0_1"/>
<feature type="compositionally biased region" description="Polar residues" evidence="1">
    <location>
        <begin position="39"/>
        <end position="54"/>
    </location>
</feature>
<dbReference type="KEGG" id="sla:SERLADRAFT_443224"/>
<organism>
    <name type="scientific">Serpula lacrymans var. lacrymans (strain S7.9)</name>
    <name type="common">Dry rot fungus</name>
    <dbReference type="NCBI Taxonomy" id="578457"/>
    <lineage>
        <taxon>Eukaryota</taxon>
        <taxon>Fungi</taxon>
        <taxon>Dikarya</taxon>
        <taxon>Basidiomycota</taxon>
        <taxon>Agaricomycotina</taxon>
        <taxon>Agaricomycetes</taxon>
        <taxon>Agaricomycetidae</taxon>
        <taxon>Boletales</taxon>
        <taxon>Coniophorineae</taxon>
        <taxon>Serpulaceae</taxon>
        <taxon>Serpula</taxon>
    </lineage>
</organism>
<evidence type="ECO:0000313" key="2">
    <source>
        <dbReference type="EMBL" id="EGO19179.1"/>
    </source>
</evidence>
<feature type="region of interest" description="Disordered" evidence="1">
    <location>
        <begin position="29"/>
        <end position="95"/>
    </location>
</feature>
<protein>
    <submittedName>
        <fullName evidence="2">Uncharacterized protein</fullName>
    </submittedName>
</protein>
<sequence>MGQQFRIEYWSDFVHGTLTERIPRTTLEEELQECRERSGQSLPTVRGPDTTTTGHPFPGRHHPHSPPQPQPASCPSSPDLILPAPAPPSPAHSSTTDSIISVANVVEELQDILIPMQPAMPLPQLP</sequence>
<dbReference type="Proteomes" id="UP000008064">
    <property type="component" value="Unassembled WGS sequence"/>
</dbReference>
<accession>F8PBX6</accession>
<name>F8PBX6_SERL9</name>
<reference evidence="2" key="1">
    <citation type="submission" date="2011-04" db="EMBL/GenBank/DDBJ databases">
        <title>Evolution of plant cell wall degrading machinery underlies the functional diversity of forest fungi.</title>
        <authorList>
            <consortium name="US DOE Joint Genome Institute (JGI-PGF)"/>
            <person name="Eastwood D.C."/>
            <person name="Floudas D."/>
            <person name="Binder M."/>
            <person name="Majcherczyk A."/>
            <person name="Schneider P."/>
            <person name="Aerts A."/>
            <person name="Asiegbu F.O."/>
            <person name="Baker S.E."/>
            <person name="Barry K."/>
            <person name="Bendiksby M."/>
            <person name="Blumentritt M."/>
            <person name="Coutinho P.M."/>
            <person name="Cullen D."/>
            <person name="Cullen D."/>
            <person name="Gathman A."/>
            <person name="Goodell B."/>
            <person name="Henrissat B."/>
            <person name="Ihrmark K."/>
            <person name="Kauserud H."/>
            <person name="Kohler A."/>
            <person name="LaButti K."/>
            <person name="Lapidus A."/>
            <person name="Lavin J.L."/>
            <person name="Lee Y.-H."/>
            <person name="Lindquist E."/>
            <person name="Lilly W."/>
            <person name="Lucas S."/>
            <person name="Morin E."/>
            <person name="Murat C."/>
            <person name="Oguiza J.A."/>
            <person name="Park J."/>
            <person name="Pisabarro A.G."/>
            <person name="Riley R."/>
            <person name="Rosling A."/>
            <person name="Salamov A."/>
            <person name="Schmidt O."/>
            <person name="Schmutz J."/>
            <person name="Skrede I."/>
            <person name="Stenlid J."/>
            <person name="Wiebenga A."/>
            <person name="Xie X."/>
            <person name="Kues U."/>
            <person name="Hibbett D.S."/>
            <person name="Hoffmeister D."/>
            <person name="Hogberg N."/>
            <person name="Martin F."/>
            <person name="Grigoriev I.V."/>
            <person name="Watkinson S.C."/>
        </authorList>
    </citation>
    <scope>NUCLEOTIDE SEQUENCE</scope>
    <source>
        <strain evidence="2">S7.9</strain>
    </source>
</reference>
<dbReference type="EMBL" id="GL945444">
    <property type="protein sequence ID" value="EGO19179.1"/>
    <property type="molecule type" value="Genomic_DNA"/>
</dbReference>
<proteinExistence type="predicted"/>
<dbReference type="AlphaFoldDB" id="F8PBX6"/>
<evidence type="ECO:0000256" key="1">
    <source>
        <dbReference type="SAM" id="MobiDB-lite"/>
    </source>
</evidence>
<feature type="compositionally biased region" description="Low complexity" evidence="1">
    <location>
        <begin position="73"/>
        <end position="83"/>
    </location>
</feature>
<dbReference type="RefSeq" id="XP_007323900.1">
    <property type="nucleotide sequence ID" value="XM_007323838.1"/>
</dbReference>
<feature type="compositionally biased region" description="Basic and acidic residues" evidence="1">
    <location>
        <begin position="29"/>
        <end position="38"/>
    </location>
</feature>
<gene>
    <name evidence="2" type="ORF">SERLADRAFT_443224</name>
</gene>